<evidence type="ECO:0000259" key="1">
    <source>
        <dbReference type="PROSITE" id="PS50853"/>
    </source>
</evidence>
<feature type="domain" description="Fibronectin type-III" evidence="1">
    <location>
        <begin position="1"/>
        <end position="75"/>
    </location>
</feature>
<dbReference type="InterPro" id="IPR036116">
    <property type="entry name" value="FN3_sf"/>
</dbReference>
<dbReference type="AlphaFoldDB" id="A0A914RJH2"/>
<keyword evidence="2" id="KW-1185">Reference proteome</keyword>
<dbReference type="Gene3D" id="2.60.40.10">
    <property type="entry name" value="Immunoglobulins"/>
    <property type="match status" value="1"/>
</dbReference>
<accession>A0A914RJH2</accession>
<dbReference type="InterPro" id="IPR013783">
    <property type="entry name" value="Ig-like_fold"/>
</dbReference>
<protein>
    <submittedName>
        <fullName evidence="3">Fibronectin type-III domain-containing protein</fullName>
    </submittedName>
</protein>
<evidence type="ECO:0000313" key="2">
    <source>
        <dbReference type="Proteomes" id="UP000887564"/>
    </source>
</evidence>
<evidence type="ECO:0000313" key="3">
    <source>
        <dbReference type="WBParaSite" id="PEQ_0000661201-mRNA-1"/>
    </source>
</evidence>
<dbReference type="SUPFAM" id="SSF49265">
    <property type="entry name" value="Fibronectin type III"/>
    <property type="match status" value="1"/>
</dbReference>
<dbReference type="Pfam" id="PF00041">
    <property type="entry name" value="fn3"/>
    <property type="match status" value="1"/>
</dbReference>
<organism evidence="2 3">
    <name type="scientific">Parascaris equorum</name>
    <name type="common">Equine roundworm</name>
    <dbReference type="NCBI Taxonomy" id="6256"/>
    <lineage>
        <taxon>Eukaryota</taxon>
        <taxon>Metazoa</taxon>
        <taxon>Ecdysozoa</taxon>
        <taxon>Nematoda</taxon>
        <taxon>Chromadorea</taxon>
        <taxon>Rhabditida</taxon>
        <taxon>Spirurina</taxon>
        <taxon>Ascaridomorpha</taxon>
        <taxon>Ascaridoidea</taxon>
        <taxon>Ascarididae</taxon>
        <taxon>Parascaris</taxon>
    </lineage>
</organism>
<proteinExistence type="predicted"/>
<name>A0A914RJH2_PAREQ</name>
<dbReference type="WBParaSite" id="PEQ_0000661201-mRNA-1">
    <property type="protein sequence ID" value="PEQ_0000661201-mRNA-1"/>
    <property type="gene ID" value="PEQ_0000661201"/>
</dbReference>
<dbReference type="Proteomes" id="UP000887564">
    <property type="component" value="Unplaced"/>
</dbReference>
<dbReference type="CDD" id="cd00063">
    <property type="entry name" value="FN3"/>
    <property type="match status" value="1"/>
</dbReference>
<dbReference type="PROSITE" id="PS50853">
    <property type="entry name" value="FN3"/>
    <property type="match status" value="1"/>
</dbReference>
<sequence length="94" mass="10246">MPPLSPNGRILNYEVTYWRPGMKQDALKILLPFNVFGFSATGLQPESRYLFGVSAENSIGWGPQAVAAVVTTVQRGSGDFEGASRVEKAKKVED</sequence>
<reference evidence="3" key="1">
    <citation type="submission" date="2022-11" db="UniProtKB">
        <authorList>
            <consortium name="WormBaseParasite"/>
        </authorList>
    </citation>
    <scope>IDENTIFICATION</scope>
</reference>
<dbReference type="InterPro" id="IPR003961">
    <property type="entry name" value="FN3_dom"/>
</dbReference>